<comment type="subunit">
    <text evidence="8">Interacts with the MHF histone-fold complex to form the FANCM-MHF complex.</text>
</comment>
<evidence type="ECO:0000256" key="3">
    <source>
        <dbReference type="ARBA" id="ARBA00022741"/>
    </source>
</evidence>
<dbReference type="EMBL" id="MTSL01000169">
    <property type="protein sequence ID" value="PJF17574.1"/>
    <property type="molecule type" value="Genomic_DNA"/>
</dbReference>
<dbReference type="SMART" id="SM00487">
    <property type="entry name" value="DEXDc"/>
    <property type="match status" value="1"/>
</dbReference>
<dbReference type="EC" id="3.6.4.12" evidence="8"/>
<dbReference type="InterPro" id="IPR014001">
    <property type="entry name" value="Helicase_ATP-bd"/>
</dbReference>
<dbReference type="PROSITE" id="PS51192">
    <property type="entry name" value="HELICASE_ATP_BIND_1"/>
    <property type="match status" value="1"/>
</dbReference>
<keyword evidence="7" id="KW-0539">Nucleus</keyword>
<dbReference type="Gene3D" id="3.40.50.300">
    <property type="entry name" value="P-loop containing nucleotide triphosphate hydrolases"/>
    <property type="match status" value="2"/>
</dbReference>
<feature type="compositionally biased region" description="Polar residues" evidence="9">
    <location>
        <begin position="837"/>
        <end position="849"/>
    </location>
</feature>
<dbReference type="PROSITE" id="PS51194">
    <property type="entry name" value="HELICASE_CTER"/>
    <property type="match status" value="1"/>
</dbReference>
<dbReference type="GO" id="GO:0005524">
    <property type="term" value="F:ATP binding"/>
    <property type="evidence" value="ECO:0007669"/>
    <property type="project" value="UniProtKB-UniRule"/>
</dbReference>
<dbReference type="AlphaFoldDB" id="A0A2H9TII2"/>
<dbReference type="CDD" id="cd18801">
    <property type="entry name" value="SF2_C_FANCM_Hef"/>
    <property type="match status" value="1"/>
</dbReference>
<evidence type="ECO:0000256" key="4">
    <source>
        <dbReference type="ARBA" id="ARBA00022801"/>
    </source>
</evidence>
<evidence type="ECO:0000256" key="6">
    <source>
        <dbReference type="ARBA" id="ARBA00022840"/>
    </source>
</evidence>
<evidence type="ECO:0000259" key="10">
    <source>
        <dbReference type="PROSITE" id="PS51192"/>
    </source>
</evidence>
<dbReference type="GO" id="GO:0016887">
    <property type="term" value="F:ATP hydrolysis activity"/>
    <property type="evidence" value="ECO:0007669"/>
    <property type="project" value="RHEA"/>
</dbReference>
<evidence type="ECO:0000256" key="9">
    <source>
        <dbReference type="SAM" id="MobiDB-lite"/>
    </source>
</evidence>
<dbReference type="OrthoDB" id="164902at2759"/>
<dbReference type="GO" id="GO:0009378">
    <property type="term" value="F:four-way junction helicase activity"/>
    <property type="evidence" value="ECO:0007669"/>
    <property type="project" value="TreeGrafter"/>
</dbReference>
<dbReference type="SUPFAM" id="SSF52540">
    <property type="entry name" value="P-loop containing nucleoside triphosphate hydrolases"/>
    <property type="match status" value="1"/>
</dbReference>
<dbReference type="GO" id="GO:0045003">
    <property type="term" value="P:double-strand break repair via synthesis-dependent strand annealing"/>
    <property type="evidence" value="ECO:0007669"/>
    <property type="project" value="TreeGrafter"/>
</dbReference>
<dbReference type="InterPro" id="IPR001650">
    <property type="entry name" value="Helicase_C-like"/>
</dbReference>
<comment type="similarity">
    <text evidence="2 8">Belongs to the DEAD box helicase family. DEAH subfamily. FANCM sub-subfamily.</text>
</comment>
<keyword evidence="13" id="KW-1185">Reference proteome</keyword>
<dbReference type="Gene3D" id="1.20.1320.20">
    <property type="entry name" value="hef helicase domain"/>
    <property type="match status" value="1"/>
</dbReference>
<dbReference type="InterPro" id="IPR039686">
    <property type="entry name" value="FANCM/Mph1-like_ID"/>
</dbReference>
<name>A0A2H9TII2_9FUNG</name>
<dbReference type="PANTHER" id="PTHR14025:SF20">
    <property type="entry name" value="FANCONI ANEMIA GROUP M PROTEIN"/>
    <property type="match status" value="1"/>
</dbReference>
<dbReference type="InterPro" id="IPR044749">
    <property type="entry name" value="FANCM_DEXDc"/>
</dbReference>
<evidence type="ECO:0000256" key="5">
    <source>
        <dbReference type="ARBA" id="ARBA00022806"/>
    </source>
</evidence>
<keyword evidence="6" id="KW-0067">ATP-binding</keyword>
<accession>A0A2H9TII2</accession>
<feature type="compositionally biased region" description="Polar residues" evidence="9">
    <location>
        <begin position="907"/>
        <end position="917"/>
    </location>
</feature>
<dbReference type="InterPro" id="IPR011545">
    <property type="entry name" value="DEAD/DEAH_box_helicase_dom"/>
</dbReference>
<evidence type="ECO:0000313" key="13">
    <source>
        <dbReference type="Proteomes" id="UP000240830"/>
    </source>
</evidence>
<keyword evidence="3" id="KW-0547">Nucleotide-binding</keyword>
<comment type="catalytic activity">
    <reaction evidence="8">
        <text>ATP + H2O = ADP + phosphate + H(+)</text>
        <dbReference type="Rhea" id="RHEA:13065"/>
        <dbReference type="ChEBI" id="CHEBI:15377"/>
        <dbReference type="ChEBI" id="CHEBI:15378"/>
        <dbReference type="ChEBI" id="CHEBI:30616"/>
        <dbReference type="ChEBI" id="CHEBI:43474"/>
        <dbReference type="ChEBI" id="CHEBI:456216"/>
        <dbReference type="EC" id="3.6.4.12"/>
    </reaction>
</comment>
<dbReference type="PANTHER" id="PTHR14025">
    <property type="entry name" value="FANCONI ANEMIA GROUP M FANCM FAMILY MEMBER"/>
    <property type="match status" value="1"/>
</dbReference>
<evidence type="ECO:0000313" key="12">
    <source>
        <dbReference type="EMBL" id="PJF17574.1"/>
    </source>
</evidence>
<feature type="region of interest" description="Disordered" evidence="9">
    <location>
        <begin position="833"/>
        <end position="854"/>
    </location>
</feature>
<comment type="function">
    <text evidence="8">ATP-dependent DNA helicase involved in DNA damage repair by homologous recombination and in genome maintenance. Capable of unwinding D-loops. Plays a role in limiting crossover recombinants during mitotic DNA double-strand break (DSB) repair. Component of a FANCM-MHF complex which promotes gene conversion at blocked replication forks, probably by reversal of the stalled fork.</text>
</comment>
<comment type="subcellular location">
    <subcellularLocation>
        <location evidence="1 8">Nucleus</location>
    </subcellularLocation>
</comment>
<dbReference type="Pfam" id="PF00270">
    <property type="entry name" value="DEAD"/>
    <property type="match status" value="1"/>
</dbReference>
<proteinExistence type="inferred from homology"/>
<keyword evidence="4" id="KW-0378">Hydrolase</keyword>
<evidence type="ECO:0000256" key="2">
    <source>
        <dbReference type="ARBA" id="ARBA00009889"/>
    </source>
</evidence>
<dbReference type="Pfam" id="PF00271">
    <property type="entry name" value="Helicase_C"/>
    <property type="match status" value="1"/>
</dbReference>
<dbReference type="GO" id="GO:0005634">
    <property type="term" value="C:nucleus"/>
    <property type="evidence" value="ECO:0007669"/>
    <property type="project" value="UniProtKB-SubCell"/>
</dbReference>
<comment type="caution">
    <text evidence="12">The sequence shown here is derived from an EMBL/GenBank/DDBJ whole genome shotgun (WGS) entry which is preliminary data.</text>
</comment>
<feature type="domain" description="Helicase C-terminal" evidence="11">
    <location>
        <begin position="377"/>
        <end position="543"/>
    </location>
</feature>
<evidence type="ECO:0000256" key="8">
    <source>
        <dbReference type="RuleBase" id="RU367027"/>
    </source>
</evidence>
<gene>
    <name evidence="12" type="ORF">PSACC_02612</name>
</gene>
<evidence type="ECO:0000256" key="7">
    <source>
        <dbReference type="ARBA" id="ARBA00023242"/>
    </source>
</evidence>
<evidence type="ECO:0000256" key="1">
    <source>
        <dbReference type="ARBA" id="ARBA00004123"/>
    </source>
</evidence>
<feature type="region of interest" description="Disordered" evidence="9">
    <location>
        <begin position="893"/>
        <end position="917"/>
    </location>
</feature>
<keyword evidence="5" id="KW-0347">Helicase</keyword>
<dbReference type="InterPro" id="IPR027417">
    <property type="entry name" value="P-loop_NTPase"/>
</dbReference>
<dbReference type="CDD" id="cd18033">
    <property type="entry name" value="DEXDc_FANCM"/>
    <property type="match status" value="1"/>
</dbReference>
<dbReference type="SMART" id="SM00490">
    <property type="entry name" value="HELICc"/>
    <property type="match status" value="1"/>
</dbReference>
<sequence length="917" mass="103934">MSEEDVCEYPIIDSHASRSWHFPLNRPKRQYQFEIIQRALGQNTLVALPTGLGKTFIASVVMYNYYRWFPTGKIVFMAPTRPLVTQQLDATLLTVEIDADLTVEMNGGHSPTQRRQMWLEKRVFFLTPHVLQNDLVSGICPRKQLVLLVFDEAHKALGNYAYCEIIRILCDQSCSWRFRVLALTATPASNVKTVQLLVDSLLISSICIRTEESPDVKPFVHERSINSLVVSENEDMKFVRLQYEQSVLGPYIEKLYQSGAIYEKDPAKLGSFQLIQARDNIRKRGASSNRGGVGVVEGLFAVLISLYHAYDLLIFHGISAFKTHLTKFSDENVTLQSRIRHELDSNPSFVQLMSHLETRMSCPMFVSHPKVDMVEQTLLQHFCSARDTESETRAIVFSQFRESVYEIVARISKHAPLLKVMSFVGKSISSNRQKVTQKHQAETLEKFRAGGHNVLVATCIGEEGLDIGNVDLIICFDMQSSPIRMLQRIGRTGRSRGGKIVLLLSKGREEQRYQSTLTQHKAVQRAISDPAAHFVLFSPKKSLCPSAPVLLERHFDLRANSNFLESRKVLGVNQRTRSKKSNRNAGWVSNLIPESLFNQITIPRIDRFISWQTSLSASFMVPHSNTTRRFVQLLGDFEHADYLPAGPTMNAPSRLVGSTLSKRCVDDDLEAKMLHAINEMHVFTRQNHEPQSWLDYERAFDVFYAQPRSSVDFNVQDIPEDFFNDSLAETNSDIYKAVLSPLKSMSLTSPNQATSSQNVHVPLQRRQHVIISTSPVESSSAQQSYNEKVAPRKRSKFVDFEATCSEKSDREDDHESITTSMAEFIDDGSDILETEHSGSLSDASKTDPPSSDGMMAFYRRTAHQSQVDPYFRTAPRQFAPKIKLKFAVASSDSSVREEQMLDEDQFNDINWSSDLDL</sequence>
<feature type="domain" description="Helicase ATP-binding" evidence="10">
    <location>
        <begin position="35"/>
        <end position="205"/>
    </location>
</feature>
<protein>
    <recommendedName>
        <fullName evidence="8">ATP-dependent DNA helicase</fullName>
        <ecNumber evidence="8">3.6.4.12</ecNumber>
    </recommendedName>
</protein>
<dbReference type="Proteomes" id="UP000240830">
    <property type="component" value="Unassembled WGS sequence"/>
</dbReference>
<dbReference type="STRING" id="1246581.A0A2H9TII2"/>
<dbReference type="FunFam" id="3.40.50.300:FF:000861">
    <property type="entry name" value="Fanconi anemia, complementation group M"/>
    <property type="match status" value="1"/>
</dbReference>
<reference evidence="12 13" key="1">
    <citation type="submission" date="2016-10" db="EMBL/GenBank/DDBJ databases">
        <title>The genome of Paramicrosporidium saccamoebae is the missing link in understanding Cryptomycota and Microsporidia evolution.</title>
        <authorList>
            <person name="Quandt C.A."/>
            <person name="Beaudet D."/>
            <person name="Corsaro D."/>
            <person name="Michel R."/>
            <person name="Corradi N."/>
            <person name="James T."/>
        </authorList>
    </citation>
    <scope>NUCLEOTIDE SEQUENCE [LARGE SCALE GENOMIC DNA]</scope>
    <source>
        <strain evidence="12 13">KSL3</strain>
    </source>
</reference>
<organism evidence="12 13">
    <name type="scientific">Paramicrosporidium saccamoebae</name>
    <dbReference type="NCBI Taxonomy" id="1246581"/>
    <lineage>
        <taxon>Eukaryota</taxon>
        <taxon>Fungi</taxon>
        <taxon>Fungi incertae sedis</taxon>
        <taxon>Cryptomycota</taxon>
        <taxon>Cryptomycota incertae sedis</taxon>
        <taxon>Paramicrosporidium</taxon>
    </lineage>
</organism>
<dbReference type="GO" id="GO:0036297">
    <property type="term" value="P:interstrand cross-link repair"/>
    <property type="evidence" value="ECO:0007669"/>
    <property type="project" value="TreeGrafter"/>
</dbReference>
<dbReference type="CDD" id="cd12091">
    <property type="entry name" value="FANCM_ID"/>
    <property type="match status" value="1"/>
</dbReference>
<evidence type="ECO:0000259" key="11">
    <source>
        <dbReference type="PROSITE" id="PS51194"/>
    </source>
</evidence>
<dbReference type="GO" id="GO:0043138">
    <property type="term" value="F:3'-5' DNA helicase activity"/>
    <property type="evidence" value="ECO:0007669"/>
    <property type="project" value="InterPro"/>
</dbReference>
<dbReference type="GO" id="GO:0000400">
    <property type="term" value="F:four-way junction DNA binding"/>
    <property type="evidence" value="ECO:0007669"/>
    <property type="project" value="TreeGrafter"/>
</dbReference>